<dbReference type="InterPro" id="IPR011701">
    <property type="entry name" value="MFS"/>
</dbReference>
<keyword evidence="2" id="KW-1003">Cell membrane</keyword>
<keyword evidence="10" id="KW-1185">Reference proteome</keyword>
<keyword evidence="3 7" id="KW-0812">Transmembrane</keyword>
<dbReference type="CDD" id="cd06173">
    <property type="entry name" value="MFS_MefA_like"/>
    <property type="match status" value="1"/>
</dbReference>
<dbReference type="OrthoDB" id="9793136at2"/>
<feature type="transmembrane region" description="Helical" evidence="7">
    <location>
        <begin position="297"/>
        <end position="315"/>
    </location>
</feature>
<dbReference type="Pfam" id="PF07690">
    <property type="entry name" value="MFS_1"/>
    <property type="match status" value="1"/>
</dbReference>
<dbReference type="Proteomes" id="UP000262621">
    <property type="component" value="Unassembled WGS sequence"/>
</dbReference>
<evidence type="ECO:0000256" key="5">
    <source>
        <dbReference type="ARBA" id="ARBA00023136"/>
    </source>
</evidence>
<dbReference type="GO" id="GO:0005886">
    <property type="term" value="C:plasma membrane"/>
    <property type="evidence" value="ECO:0007669"/>
    <property type="project" value="UniProtKB-SubCell"/>
</dbReference>
<proteinExistence type="predicted"/>
<dbReference type="Gene3D" id="1.20.1250.20">
    <property type="entry name" value="MFS general substrate transporter like domains"/>
    <property type="match status" value="1"/>
</dbReference>
<dbReference type="AlphaFoldDB" id="A0A372FZG8"/>
<dbReference type="EMBL" id="QVFU01000011">
    <property type="protein sequence ID" value="RFS46103.1"/>
    <property type="molecule type" value="Genomic_DNA"/>
</dbReference>
<comment type="caution">
    <text evidence="9">The sequence shown here is derived from an EMBL/GenBank/DDBJ whole genome shotgun (WGS) entry which is preliminary data.</text>
</comment>
<feature type="transmembrane region" description="Helical" evidence="7">
    <location>
        <begin position="42"/>
        <end position="64"/>
    </location>
</feature>
<evidence type="ECO:0000256" key="3">
    <source>
        <dbReference type="ARBA" id="ARBA00022692"/>
    </source>
</evidence>
<protein>
    <submittedName>
        <fullName evidence="9">MFS transporter</fullName>
    </submittedName>
</protein>
<feature type="domain" description="Major facilitator superfamily (MFS) profile" evidence="8">
    <location>
        <begin position="8"/>
        <end position="410"/>
    </location>
</feature>
<feature type="transmembrane region" description="Helical" evidence="7">
    <location>
        <begin position="355"/>
        <end position="378"/>
    </location>
</feature>
<feature type="transmembrane region" description="Helical" evidence="7">
    <location>
        <begin position="160"/>
        <end position="189"/>
    </location>
</feature>
<evidence type="ECO:0000256" key="2">
    <source>
        <dbReference type="ARBA" id="ARBA00022475"/>
    </source>
</evidence>
<accession>A0A372FZG8</accession>
<dbReference type="PROSITE" id="PS50850">
    <property type="entry name" value="MFS"/>
    <property type="match status" value="1"/>
</dbReference>
<feature type="transmembrane region" description="Helical" evidence="7">
    <location>
        <begin position="76"/>
        <end position="109"/>
    </location>
</feature>
<gene>
    <name evidence="9" type="ORF">D0Q02_13175</name>
</gene>
<dbReference type="InterPro" id="IPR020846">
    <property type="entry name" value="MFS_dom"/>
</dbReference>
<feature type="transmembrane region" description="Helical" evidence="7">
    <location>
        <begin position="12"/>
        <end position="36"/>
    </location>
</feature>
<dbReference type="RefSeq" id="WP_117228267.1">
    <property type="nucleotide sequence ID" value="NZ_CP061725.1"/>
</dbReference>
<organism evidence="9 10">
    <name type="scientific">Micromonospora craniellae</name>
    <dbReference type="NCBI Taxonomy" id="2294034"/>
    <lineage>
        <taxon>Bacteria</taxon>
        <taxon>Bacillati</taxon>
        <taxon>Actinomycetota</taxon>
        <taxon>Actinomycetes</taxon>
        <taxon>Micromonosporales</taxon>
        <taxon>Micromonosporaceae</taxon>
        <taxon>Micromonospora</taxon>
    </lineage>
</organism>
<dbReference type="PANTHER" id="PTHR23513:SF6">
    <property type="entry name" value="MAJOR FACILITATOR SUPERFAMILY ASSOCIATED DOMAIN-CONTAINING PROTEIN"/>
    <property type="match status" value="1"/>
</dbReference>
<feature type="compositionally biased region" description="Basic and acidic residues" evidence="6">
    <location>
        <begin position="435"/>
        <end position="444"/>
    </location>
</feature>
<evidence type="ECO:0000256" key="6">
    <source>
        <dbReference type="SAM" id="MobiDB-lite"/>
    </source>
</evidence>
<feature type="transmembrane region" description="Helical" evidence="7">
    <location>
        <begin position="264"/>
        <end position="285"/>
    </location>
</feature>
<sequence length="444" mass="45056">MSRPSRTPLIGLLVGHTVSLTGNMLTIIALPLYVLAETGSPAATGLTAAVATAPIVLGGALGGVLVDRIGYRRASVLADLVSCLTVAAIPLLHATVGLPFWALLALVFLSGLLDTPGQTARVALLPEAATAAGLPTERAIGWFEATERGARLIGAPVAGLLVATLGALPVLVLDAATFVLSAVVVAVLVPANLQPGADEAATVDGPATSHDTGYWRQFAAGVRFLLAEPLLRVLVLLVLVTNFFDATKSNVLLPVVAHRDLGGAAALGLLVGAMGGGALAGSLVFSAVGHRLPRRATFVVAFAVAGPPPFWAMAAGLPLPVLLVVFASAGFAAGAINPMIGAIKLERVPARMRARVYGVIGAVAWAAIPLGALAAGFASEHAGTTATLVAAGAGYLLVVLTPLLGGPWRTMNRPPNPPQETVPKARQAPVPGQPSDRDTRIITV</sequence>
<evidence type="ECO:0000259" key="8">
    <source>
        <dbReference type="PROSITE" id="PS50850"/>
    </source>
</evidence>
<name>A0A372FZG8_9ACTN</name>
<comment type="subcellular location">
    <subcellularLocation>
        <location evidence="1">Cell membrane</location>
        <topology evidence="1">Multi-pass membrane protein</topology>
    </subcellularLocation>
</comment>
<feature type="region of interest" description="Disordered" evidence="6">
    <location>
        <begin position="409"/>
        <end position="444"/>
    </location>
</feature>
<evidence type="ECO:0000313" key="10">
    <source>
        <dbReference type="Proteomes" id="UP000262621"/>
    </source>
</evidence>
<feature type="transmembrane region" description="Helical" evidence="7">
    <location>
        <begin position="321"/>
        <end position="343"/>
    </location>
</feature>
<feature type="transmembrane region" description="Helical" evidence="7">
    <location>
        <begin position="224"/>
        <end position="244"/>
    </location>
</feature>
<dbReference type="InterPro" id="IPR036259">
    <property type="entry name" value="MFS_trans_sf"/>
</dbReference>
<dbReference type="SUPFAM" id="SSF103473">
    <property type="entry name" value="MFS general substrate transporter"/>
    <property type="match status" value="1"/>
</dbReference>
<evidence type="ECO:0000256" key="4">
    <source>
        <dbReference type="ARBA" id="ARBA00022989"/>
    </source>
</evidence>
<keyword evidence="5 7" id="KW-0472">Membrane</keyword>
<dbReference type="GO" id="GO:0022857">
    <property type="term" value="F:transmembrane transporter activity"/>
    <property type="evidence" value="ECO:0007669"/>
    <property type="project" value="InterPro"/>
</dbReference>
<evidence type="ECO:0000313" key="9">
    <source>
        <dbReference type="EMBL" id="RFS46103.1"/>
    </source>
</evidence>
<feature type="transmembrane region" description="Helical" evidence="7">
    <location>
        <begin position="384"/>
        <end position="404"/>
    </location>
</feature>
<dbReference type="PANTHER" id="PTHR23513">
    <property type="entry name" value="INTEGRAL MEMBRANE EFFLUX PROTEIN-RELATED"/>
    <property type="match status" value="1"/>
</dbReference>
<evidence type="ECO:0000256" key="7">
    <source>
        <dbReference type="SAM" id="Phobius"/>
    </source>
</evidence>
<reference evidence="9 10" key="1">
    <citation type="submission" date="2018-08" db="EMBL/GenBank/DDBJ databases">
        <title>Verrucosispora craniellae sp. nov., isolated from a marine sponge in the South China Sea.</title>
        <authorList>
            <person name="Li L."/>
            <person name="Lin H.W."/>
        </authorList>
    </citation>
    <scope>NUCLEOTIDE SEQUENCE [LARGE SCALE GENOMIC DNA]</scope>
    <source>
        <strain evidence="9 10">LHW63014</strain>
    </source>
</reference>
<evidence type="ECO:0000256" key="1">
    <source>
        <dbReference type="ARBA" id="ARBA00004651"/>
    </source>
</evidence>
<keyword evidence="4 7" id="KW-1133">Transmembrane helix</keyword>